<feature type="transmembrane region" description="Helical" evidence="2">
    <location>
        <begin position="50"/>
        <end position="71"/>
    </location>
</feature>
<evidence type="ECO:0000256" key="2">
    <source>
        <dbReference type="SAM" id="Phobius"/>
    </source>
</evidence>
<feature type="compositionally biased region" description="Basic residues" evidence="1">
    <location>
        <begin position="279"/>
        <end position="292"/>
    </location>
</feature>
<keyword evidence="4" id="KW-1185">Reference proteome</keyword>
<gene>
    <name evidence="3" type="ORF">ACFQJ6_13395</name>
</gene>
<sequence length="292" mass="31224">MGRIAGRTPLAVRLGGSRWVWTAMALPFLYFGVLPLGTTFARGDALPGGMVAVALVGAIAGFLSGVGVVAASRNRHAKAMVADAETVVRFAASAPARDRRVTTWAVAGLFGAAILGFVGSALLDFAPLRWLFQLLVPAGTALYGTTTERRVTISDAGIVVATPAYKHLRSWSAYESFDVTDEEIVVRRAGWSPWGLRDFRRDATEVEDPERSPRPWSGFCPASSLTPGRGAMAVAVAVRWRCCAVAVAVLCGGGAVAVRTAIATASEEAPEARRASGPRNRRKRVRRTRFRR</sequence>
<reference evidence="3 4" key="1">
    <citation type="journal article" date="2019" name="Int. J. Syst. Evol. Microbiol.">
        <title>The Global Catalogue of Microorganisms (GCM) 10K type strain sequencing project: providing services to taxonomists for standard genome sequencing and annotation.</title>
        <authorList>
            <consortium name="The Broad Institute Genomics Platform"/>
            <consortium name="The Broad Institute Genome Sequencing Center for Infectious Disease"/>
            <person name="Wu L."/>
            <person name="Ma J."/>
        </authorList>
    </citation>
    <scope>NUCLEOTIDE SEQUENCE [LARGE SCALE GENOMIC DNA]</scope>
    <source>
        <strain evidence="3 4">DT72</strain>
    </source>
</reference>
<keyword evidence="2" id="KW-0472">Membrane</keyword>
<keyword evidence="2" id="KW-0812">Transmembrane</keyword>
<evidence type="ECO:0000313" key="3">
    <source>
        <dbReference type="EMBL" id="MFC7080951.1"/>
    </source>
</evidence>
<evidence type="ECO:0000256" key="1">
    <source>
        <dbReference type="SAM" id="MobiDB-lite"/>
    </source>
</evidence>
<keyword evidence="2" id="KW-1133">Transmembrane helix</keyword>
<name>A0ABD5WK92_9EURY</name>
<evidence type="ECO:0000313" key="4">
    <source>
        <dbReference type="Proteomes" id="UP001596407"/>
    </source>
</evidence>
<comment type="caution">
    <text evidence="3">The sequence shown here is derived from an EMBL/GenBank/DDBJ whole genome shotgun (WGS) entry which is preliminary data.</text>
</comment>
<feature type="transmembrane region" description="Helical" evidence="2">
    <location>
        <begin position="20"/>
        <end position="38"/>
    </location>
</feature>
<organism evidence="3 4">
    <name type="scientific">Halorussus caseinilyticus</name>
    <dbReference type="NCBI Taxonomy" id="3034025"/>
    <lineage>
        <taxon>Archaea</taxon>
        <taxon>Methanobacteriati</taxon>
        <taxon>Methanobacteriota</taxon>
        <taxon>Stenosarchaea group</taxon>
        <taxon>Halobacteria</taxon>
        <taxon>Halobacteriales</taxon>
        <taxon>Haladaptataceae</taxon>
        <taxon>Halorussus</taxon>
    </lineage>
</organism>
<protein>
    <recommendedName>
        <fullName evidence="5">PH domain-containing protein</fullName>
    </recommendedName>
</protein>
<dbReference type="Proteomes" id="UP001596407">
    <property type="component" value="Unassembled WGS sequence"/>
</dbReference>
<dbReference type="AlphaFoldDB" id="A0ABD5WK92"/>
<dbReference type="RefSeq" id="WP_382209900.1">
    <property type="nucleotide sequence ID" value="NZ_JBHSZH010000005.1"/>
</dbReference>
<accession>A0ABD5WK92</accession>
<feature type="transmembrane region" description="Helical" evidence="2">
    <location>
        <begin position="101"/>
        <end position="122"/>
    </location>
</feature>
<evidence type="ECO:0008006" key="5">
    <source>
        <dbReference type="Google" id="ProtNLM"/>
    </source>
</evidence>
<feature type="region of interest" description="Disordered" evidence="1">
    <location>
        <begin position="267"/>
        <end position="292"/>
    </location>
</feature>
<dbReference type="EMBL" id="JBHSZH010000005">
    <property type="protein sequence ID" value="MFC7080951.1"/>
    <property type="molecule type" value="Genomic_DNA"/>
</dbReference>
<proteinExistence type="predicted"/>